<dbReference type="Proteomes" id="UP001362999">
    <property type="component" value="Unassembled WGS sequence"/>
</dbReference>
<dbReference type="InterPro" id="IPR005000">
    <property type="entry name" value="Aldolase/citrate-lyase_domain"/>
</dbReference>
<dbReference type="GO" id="GO:0046872">
    <property type="term" value="F:metal ion binding"/>
    <property type="evidence" value="ECO:0007669"/>
    <property type="project" value="UniProtKB-KW"/>
</dbReference>
<keyword evidence="1" id="KW-0479">Metal-binding</keyword>
<dbReference type="GO" id="GO:0016832">
    <property type="term" value="F:aldehyde-lyase activity"/>
    <property type="evidence" value="ECO:0007669"/>
    <property type="project" value="TreeGrafter"/>
</dbReference>
<proteinExistence type="predicted"/>
<organism evidence="4 5">
    <name type="scientific">Favolaschia claudopus</name>
    <dbReference type="NCBI Taxonomy" id="2862362"/>
    <lineage>
        <taxon>Eukaryota</taxon>
        <taxon>Fungi</taxon>
        <taxon>Dikarya</taxon>
        <taxon>Basidiomycota</taxon>
        <taxon>Agaricomycotina</taxon>
        <taxon>Agaricomycetes</taxon>
        <taxon>Agaricomycetidae</taxon>
        <taxon>Agaricales</taxon>
        <taxon>Marasmiineae</taxon>
        <taxon>Mycenaceae</taxon>
        <taxon>Favolaschia</taxon>
    </lineage>
</organism>
<sequence length="313" mass="33582">MNGHIEVNGNGHIGTYANGNGNGVSHHDCSHPPPGLSLWNAPTLHQSSNFRGLVKSGQKIYGIALSLPSVHVAKALAVTGADYIWIDMEHTAFSPSLLVEIIQAITFESGGKTIPIVRVPNKTSTEYITWALNAGAGGIMIPHIETAKDVAQIIGACRYAPIGHRSSAPFTFIPGVTDITPQGQTPFSLANRHIAIIPQIESVLGVENLDVIMGNENIDMVMVGGRDLRLDMGLPGQNGSEPEYRAILDKIIAASKKYSVPLMAYTANEEGLRRRVKDGFTSLLVCADFTTLAFGTMNELNKAKKVTEEASKN</sequence>
<keyword evidence="5" id="KW-1185">Reference proteome</keyword>
<dbReference type="PANTHER" id="PTHR30502">
    <property type="entry name" value="2-KETO-3-DEOXY-L-RHAMNONATE ALDOLASE"/>
    <property type="match status" value="1"/>
</dbReference>
<evidence type="ECO:0000256" key="1">
    <source>
        <dbReference type="ARBA" id="ARBA00022723"/>
    </source>
</evidence>
<evidence type="ECO:0000313" key="4">
    <source>
        <dbReference type="EMBL" id="KAK7045267.1"/>
    </source>
</evidence>
<dbReference type="Gene3D" id="3.20.20.60">
    <property type="entry name" value="Phosphoenolpyruvate-binding domains"/>
    <property type="match status" value="1"/>
</dbReference>
<name>A0AAW0D5V8_9AGAR</name>
<dbReference type="Pfam" id="PF03328">
    <property type="entry name" value="HpcH_HpaI"/>
    <property type="match status" value="1"/>
</dbReference>
<dbReference type="GO" id="GO:0005737">
    <property type="term" value="C:cytoplasm"/>
    <property type="evidence" value="ECO:0007669"/>
    <property type="project" value="TreeGrafter"/>
</dbReference>
<accession>A0AAW0D5V8</accession>
<dbReference type="InterPro" id="IPR040442">
    <property type="entry name" value="Pyrv_kinase-like_dom_sf"/>
</dbReference>
<dbReference type="InterPro" id="IPR050251">
    <property type="entry name" value="HpcH-HpaI_aldolase"/>
</dbReference>
<comment type="caution">
    <text evidence="4">The sequence shown here is derived from an EMBL/GenBank/DDBJ whole genome shotgun (WGS) entry which is preliminary data.</text>
</comment>
<evidence type="ECO:0000256" key="2">
    <source>
        <dbReference type="ARBA" id="ARBA00023239"/>
    </source>
</evidence>
<evidence type="ECO:0000313" key="5">
    <source>
        <dbReference type="Proteomes" id="UP001362999"/>
    </source>
</evidence>
<dbReference type="SUPFAM" id="SSF51621">
    <property type="entry name" value="Phosphoenolpyruvate/pyruvate domain"/>
    <property type="match status" value="1"/>
</dbReference>
<dbReference type="AlphaFoldDB" id="A0AAW0D5V8"/>
<gene>
    <name evidence="4" type="ORF">R3P38DRAFT_2883279</name>
</gene>
<feature type="domain" description="HpcH/HpaI aldolase/citrate lyase" evidence="3">
    <location>
        <begin position="71"/>
        <end position="277"/>
    </location>
</feature>
<dbReference type="InterPro" id="IPR015813">
    <property type="entry name" value="Pyrv/PenolPyrv_kinase-like_dom"/>
</dbReference>
<reference evidence="4 5" key="1">
    <citation type="journal article" date="2024" name="J Genomics">
        <title>Draft genome sequencing and assembly of Favolaschia claudopus CIRM-BRFM 2984 isolated from oak limbs.</title>
        <authorList>
            <person name="Navarro D."/>
            <person name="Drula E."/>
            <person name="Chaduli D."/>
            <person name="Cazenave R."/>
            <person name="Ahrendt S."/>
            <person name="Wang J."/>
            <person name="Lipzen A."/>
            <person name="Daum C."/>
            <person name="Barry K."/>
            <person name="Grigoriev I.V."/>
            <person name="Favel A."/>
            <person name="Rosso M.N."/>
            <person name="Martin F."/>
        </authorList>
    </citation>
    <scope>NUCLEOTIDE SEQUENCE [LARGE SCALE GENOMIC DNA]</scope>
    <source>
        <strain evidence="4 5">CIRM-BRFM 2984</strain>
    </source>
</reference>
<keyword evidence="2" id="KW-0456">Lyase</keyword>
<dbReference type="EMBL" id="JAWWNJ010000011">
    <property type="protein sequence ID" value="KAK7045267.1"/>
    <property type="molecule type" value="Genomic_DNA"/>
</dbReference>
<evidence type="ECO:0000259" key="3">
    <source>
        <dbReference type="Pfam" id="PF03328"/>
    </source>
</evidence>
<protein>
    <submittedName>
        <fullName evidence="4">2,4-dihydroxyhept-2-ene-1,7-dioic acid aldolase</fullName>
    </submittedName>
</protein>
<dbReference type="PANTHER" id="PTHR30502:SF8">
    <property type="entry name" value="SYNTHASE, PUTATIVE-RELATED"/>
    <property type="match status" value="1"/>
</dbReference>